<dbReference type="InterPro" id="IPR036389">
    <property type="entry name" value="RNase_III_sf"/>
</dbReference>
<reference evidence="3 4" key="1">
    <citation type="submission" date="2018-06" db="EMBL/GenBank/DDBJ databases">
        <title>Complete Genomes of Monosporascus.</title>
        <authorList>
            <person name="Robinson A.J."/>
            <person name="Natvig D.O."/>
        </authorList>
    </citation>
    <scope>NUCLEOTIDE SEQUENCE [LARGE SCALE GENOMIC DNA]</scope>
    <source>
        <strain evidence="3 4">CBS 609.92</strain>
    </source>
</reference>
<proteinExistence type="predicted"/>
<dbReference type="InterPro" id="IPR040030">
    <property type="entry name" value="Ribosomal_mL57"/>
</dbReference>
<feature type="domain" description="RNase III" evidence="2">
    <location>
        <begin position="158"/>
        <end position="307"/>
    </location>
</feature>
<keyword evidence="4" id="KW-1185">Reference proteome</keyword>
<dbReference type="PANTHER" id="PTHR28160">
    <property type="entry name" value="54S RIBOSOMAL PROTEIN L15, MITOCHONDRIAL"/>
    <property type="match status" value="1"/>
</dbReference>
<gene>
    <name evidence="3" type="ORF">DL762_010368</name>
</gene>
<dbReference type="Gene3D" id="1.10.1520.10">
    <property type="entry name" value="Ribonuclease III domain"/>
    <property type="match status" value="1"/>
</dbReference>
<feature type="region of interest" description="Disordered" evidence="1">
    <location>
        <begin position="104"/>
        <end position="135"/>
    </location>
</feature>
<organism evidence="3 4">
    <name type="scientific">Monosporascus cannonballus</name>
    <dbReference type="NCBI Taxonomy" id="155416"/>
    <lineage>
        <taxon>Eukaryota</taxon>
        <taxon>Fungi</taxon>
        <taxon>Dikarya</taxon>
        <taxon>Ascomycota</taxon>
        <taxon>Pezizomycotina</taxon>
        <taxon>Sordariomycetes</taxon>
        <taxon>Xylariomycetidae</taxon>
        <taxon>Xylariales</taxon>
        <taxon>Xylariales incertae sedis</taxon>
        <taxon>Monosporascus</taxon>
    </lineage>
</organism>
<dbReference type="CDD" id="cd00593">
    <property type="entry name" value="RIBOc"/>
    <property type="match status" value="1"/>
</dbReference>
<evidence type="ECO:0000256" key="1">
    <source>
        <dbReference type="SAM" id="MobiDB-lite"/>
    </source>
</evidence>
<dbReference type="Pfam" id="PF14622">
    <property type="entry name" value="Ribonucleas_3_3"/>
    <property type="match status" value="1"/>
</dbReference>
<name>A0ABY0GUQ8_9PEZI</name>
<evidence type="ECO:0000259" key="2">
    <source>
        <dbReference type="Pfam" id="PF14622"/>
    </source>
</evidence>
<feature type="compositionally biased region" description="Basic and acidic residues" evidence="1">
    <location>
        <begin position="122"/>
        <end position="135"/>
    </location>
</feature>
<dbReference type="EMBL" id="QJNS01000752">
    <property type="protein sequence ID" value="RYO73738.1"/>
    <property type="molecule type" value="Genomic_DNA"/>
</dbReference>
<comment type="caution">
    <text evidence="3">The sequence shown here is derived from an EMBL/GenBank/DDBJ whole genome shotgun (WGS) entry which is preliminary data.</text>
</comment>
<protein>
    <recommendedName>
        <fullName evidence="2">RNase III domain-containing protein</fullName>
    </recommendedName>
</protein>
<accession>A0ABY0GUQ8</accession>
<sequence length="310" mass="34569">MILDSKSSSDFHIEAFRRCDDTVPADTSSPTPPMALNTTRSASRLSRQALRHCRNQPVAPRPRLAASFPVPVSTPANPFSTSSSFRDAAAGARDVATEIADDDLPRWSRTPPRMKAPFSPHITKDPSRSRWKVNQDPKKLDEALNRVLGPHGERMLPDELKWLAVTHKSFDQGRRGFNDRLAFLGRQICAMEATQFILTSPSNYAEPKEDPFADRRTPYEDPLLRSLDNLSDNQPTDLFTHDKLAKVALDSGLVEVVRWKPRMPENIKGSGFNPIMAGAVYALVGAVALQHGGKVASRVVRERIMRKIRP</sequence>
<dbReference type="PANTHER" id="PTHR28160:SF1">
    <property type="entry name" value="LARGE RIBOSOMAL SUBUNIT PROTEIN ML57"/>
    <property type="match status" value="1"/>
</dbReference>
<dbReference type="SUPFAM" id="SSF69065">
    <property type="entry name" value="RNase III domain-like"/>
    <property type="match status" value="1"/>
</dbReference>
<dbReference type="InterPro" id="IPR000999">
    <property type="entry name" value="RNase_III_dom"/>
</dbReference>
<dbReference type="Proteomes" id="UP000294003">
    <property type="component" value="Unassembled WGS sequence"/>
</dbReference>
<evidence type="ECO:0000313" key="4">
    <source>
        <dbReference type="Proteomes" id="UP000294003"/>
    </source>
</evidence>
<evidence type="ECO:0000313" key="3">
    <source>
        <dbReference type="EMBL" id="RYO73738.1"/>
    </source>
</evidence>